<feature type="transmembrane region" description="Helical" evidence="5">
    <location>
        <begin position="263"/>
        <end position="282"/>
    </location>
</feature>
<comment type="caution">
    <text evidence="7">The sequence shown here is derived from an EMBL/GenBank/DDBJ whole genome shotgun (WGS) entry which is preliminary data.</text>
</comment>
<evidence type="ECO:0000313" key="8">
    <source>
        <dbReference type="Proteomes" id="UP000680067"/>
    </source>
</evidence>
<dbReference type="SUPFAM" id="SSF103481">
    <property type="entry name" value="Multidrug resistance efflux transporter EmrE"/>
    <property type="match status" value="2"/>
</dbReference>
<comment type="subcellular location">
    <subcellularLocation>
        <location evidence="1">Membrane</location>
        <topology evidence="1">Multi-pass membrane protein</topology>
    </subcellularLocation>
</comment>
<feature type="transmembrane region" description="Helical" evidence="5">
    <location>
        <begin position="33"/>
        <end position="54"/>
    </location>
</feature>
<dbReference type="Proteomes" id="UP000680067">
    <property type="component" value="Unassembled WGS sequence"/>
</dbReference>
<dbReference type="InterPro" id="IPR000620">
    <property type="entry name" value="EamA_dom"/>
</dbReference>
<feature type="transmembrane region" description="Helical" evidence="5">
    <location>
        <begin position="66"/>
        <end position="85"/>
    </location>
</feature>
<dbReference type="Gene3D" id="1.10.3730.20">
    <property type="match status" value="1"/>
</dbReference>
<feature type="domain" description="EamA" evidence="6">
    <location>
        <begin position="9"/>
        <end position="136"/>
    </location>
</feature>
<keyword evidence="4 5" id="KW-0472">Membrane</keyword>
<protein>
    <submittedName>
        <fullName evidence="7">EamA family transporter</fullName>
    </submittedName>
</protein>
<dbReference type="GO" id="GO:0016020">
    <property type="term" value="C:membrane"/>
    <property type="evidence" value="ECO:0007669"/>
    <property type="project" value="UniProtKB-SubCell"/>
</dbReference>
<evidence type="ECO:0000256" key="2">
    <source>
        <dbReference type="ARBA" id="ARBA00022692"/>
    </source>
</evidence>
<dbReference type="EMBL" id="JAGSPN010000019">
    <property type="protein sequence ID" value="MBR7784125.1"/>
    <property type="molecule type" value="Genomic_DNA"/>
</dbReference>
<proteinExistence type="predicted"/>
<sequence>MRQADFIRLLVLAAVWGASFLFMRVIAPVLGALWTAELRVGLAGLALCVWMLFLREQLPALRQWKQYLILGAASSGFPAVLYSYAALHVPAGYSAIMNATTPLWGALMASLFLGEKLTQRKLAGMFTGVLGVALLVKLGPVSLTTEVLLALAACSVATLCYALAGVYTKKLSVSGSPTLLATASQLGAAVVLLPALPFAPLHATPTLNVALAMAALALICSAFAYLLYFRLIKDVGPTRALTVTFLIPLFALIWGALFLNEHITLSTVAGGSAVVLATWLVAGAPKQAQS</sequence>
<feature type="transmembrane region" description="Helical" evidence="5">
    <location>
        <begin position="122"/>
        <end position="141"/>
    </location>
</feature>
<feature type="transmembrane region" description="Helical" evidence="5">
    <location>
        <begin position="179"/>
        <end position="201"/>
    </location>
</feature>
<evidence type="ECO:0000313" key="7">
    <source>
        <dbReference type="EMBL" id="MBR7784125.1"/>
    </source>
</evidence>
<dbReference type="InterPro" id="IPR037185">
    <property type="entry name" value="EmrE-like"/>
</dbReference>
<name>A0A941DQE5_9BURK</name>
<evidence type="ECO:0000259" key="6">
    <source>
        <dbReference type="Pfam" id="PF00892"/>
    </source>
</evidence>
<gene>
    <name evidence="7" type="ORF">KDM89_18410</name>
</gene>
<keyword evidence="2 5" id="KW-0812">Transmembrane</keyword>
<dbReference type="PANTHER" id="PTHR32322:SF9">
    <property type="entry name" value="AMINO-ACID METABOLITE EFFLUX PUMP-RELATED"/>
    <property type="match status" value="1"/>
</dbReference>
<dbReference type="AlphaFoldDB" id="A0A941DQE5"/>
<evidence type="ECO:0000256" key="3">
    <source>
        <dbReference type="ARBA" id="ARBA00022989"/>
    </source>
</evidence>
<keyword evidence="3 5" id="KW-1133">Transmembrane helix</keyword>
<feature type="transmembrane region" description="Helical" evidence="5">
    <location>
        <begin position="7"/>
        <end position="27"/>
    </location>
</feature>
<dbReference type="Pfam" id="PF00892">
    <property type="entry name" value="EamA"/>
    <property type="match status" value="2"/>
</dbReference>
<organism evidence="7 8">
    <name type="scientific">Undibacterium luofuense</name>
    <dbReference type="NCBI Taxonomy" id="2828733"/>
    <lineage>
        <taxon>Bacteria</taxon>
        <taxon>Pseudomonadati</taxon>
        <taxon>Pseudomonadota</taxon>
        <taxon>Betaproteobacteria</taxon>
        <taxon>Burkholderiales</taxon>
        <taxon>Oxalobacteraceae</taxon>
        <taxon>Undibacterium</taxon>
    </lineage>
</organism>
<dbReference type="InterPro" id="IPR050638">
    <property type="entry name" value="AA-Vitamin_Transporters"/>
</dbReference>
<dbReference type="PANTHER" id="PTHR32322">
    <property type="entry name" value="INNER MEMBRANE TRANSPORTER"/>
    <property type="match status" value="1"/>
</dbReference>
<feature type="domain" description="EamA" evidence="6">
    <location>
        <begin position="152"/>
        <end position="281"/>
    </location>
</feature>
<evidence type="ECO:0000256" key="1">
    <source>
        <dbReference type="ARBA" id="ARBA00004141"/>
    </source>
</evidence>
<feature type="transmembrane region" description="Helical" evidence="5">
    <location>
        <begin position="91"/>
        <end position="113"/>
    </location>
</feature>
<feature type="transmembrane region" description="Helical" evidence="5">
    <location>
        <begin position="240"/>
        <end position="257"/>
    </location>
</feature>
<keyword evidence="8" id="KW-1185">Reference proteome</keyword>
<feature type="transmembrane region" description="Helical" evidence="5">
    <location>
        <begin position="207"/>
        <end position="228"/>
    </location>
</feature>
<evidence type="ECO:0000256" key="5">
    <source>
        <dbReference type="SAM" id="Phobius"/>
    </source>
</evidence>
<accession>A0A941DQE5</accession>
<feature type="transmembrane region" description="Helical" evidence="5">
    <location>
        <begin position="147"/>
        <end position="167"/>
    </location>
</feature>
<dbReference type="RefSeq" id="WP_212689394.1">
    <property type="nucleotide sequence ID" value="NZ_JAGSPN010000019.1"/>
</dbReference>
<reference evidence="7" key="1">
    <citation type="submission" date="2021-04" db="EMBL/GenBank/DDBJ databases">
        <title>novel species isolated from subtropical streams in China.</title>
        <authorList>
            <person name="Lu H."/>
        </authorList>
    </citation>
    <scope>NUCLEOTIDE SEQUENCE</scope>
    <source>
        <strain evidence="7">LFS511W</strain>
    </source>
</reference>
<evidence type="ECO:0000256" key="4">
    <source>
        <dbReference type="ARBA" id="ARBA00023136"/>
    </source>
</evidence>